<dbReference type="AlphaFoldDB" id="A0A143YYA8"/>
<evidence type="ECO:0000313" key="8">
    <source>
        <dbReference type="Proteomes" id="UP000076878"/>
    </source>
</evidence>
<dbReference type="PANTHER" id="PTHR35936:SF34">
    <property type="entry name" value="ABC TRANSPORTER EXTRACELLULAR-BINDING PROTEIN YCKB-RELATED"/>
    <property type="match status" value="1"/>
</dbReference>
<proteinExistence type="inferred from homology"/>
<comment type="subcellular location">
    <subcellularLocation>
        <location evidence="1">Cell envelope</location>
    </subcellularLocation>
</comment>
<dbReference type="STRING" id="640938.TR210_1814"/>
<dbReference type="Gene3D" id="3.40.190.10">
    <property type="entry name" value="Periplasmic binding protein-like II"/>
    <property type="match status" value="2"/>
</dbReference>
<organism evidence="6 8">
    <name type="scientific">Trichococcus ilyis</name>
    <dbReference type="NCBI Taxonomy" id="640938"/>
    <lineage>
        <taxon>Bacteria</taxon>
        <taxon>Bacillati</taxon>
        <taxon>Bacillota</taxon>
        <taxon>Bacilli</taxon>
        <taxon>Lactobacillales</taxon>
        <taxon>Carnobacteriaceae</taxon>
        <taxon>Trichococcus</taxon>
    </lineage>
</organism>
<evidence type="ECO:0000313" key="6">
    <source>
        <dbReference type="EMBL" id="CZR01472.1"/>
    </source>
</evidence>
<reference evidence="6 8" key="1">
    <citation type="submission" date="2016-02" db="EMBL/GenBank/DDBJ databases">
        <authorList>
            <person name="Wen L."/>
            <person name="He K."/>
            <person name="Yang H."/>
        </authorList>
    </citation>
    <scope>NUCLEOTIDE SEQUENCE [LARGE SCALE GENOMIC DNA]</scope>
    <source>
        <strain evidence="6">Trichococcus_R210</strain>
    </source>
</reference>
<dbReference type="InterPro" id="IPR001638">
    <property type="entry name" value="Solute-binding_3/MltF_N"/>
</dbReference>
<dbReference type="GO" id="GO:0030313">
    <property type="term" value="C:cell envelope"/>
    <property type="evidence" value="ECO:0007669"/>
    <property type="project" value="UniProtKB-SubCell"/>
</dbReference>
<evidence type="ECO:0000313" key="7">
    <source>
        <dbReference type="EMBL" id="SEJ24972.1"/>
    </source>
</evidence>
<sequence>MLDQIKKAVFIGTGLLLLAGCSGGTTDESAAGSEAVAAERLIVGLDDTFAPMGFRDENNEIVGFDVDLAKAVGERIGAEMVFQPIDWAMKETELDSGNIDMIWNGYAITPERAEKVLLSEPYITDAQAIIVLKDSDIQTKADLEGKLVSTQQSSSSVDKIKADASGIFEKLGGDLVLYPSNNNSFSDLESGRVDAVVVGEVYGRYYMKQSGKDVYRVLEDNFGEDEMAVAFKKGNTELQERVNAALAEMKADGTFDEIYDKWFYSE</sequence>
<gene>
    <name evidence="7" type="ORF">SAMN05216375_11012</name>
    <name evidence="6" type="ORF">TR210_1814</name>
</gene>
<dbReference type="PROSITE" id="PS51257">
    <property type="entry name" value="PROKAR_LIPOPROTEIN"/>
    <property type="match status" value="1"/>
</dbReference>
<dbReference type="CDD" id="cd00996">
    <property type="entry name" value="PBP2_AatB_like"/>
    <property type="match status" value="1"/>
</dbReference>
<evidence type="ECO:0000259" key="5">
    <source>
        <dbReference type="SMART" id="SM00062"/>
    </source>
</evidence>
<dbReference type="PANTHER" id="PTHR35936">
    <property type="entry name" value="MEMBRANE-BOUND LYTIC MUREIN TRANSGLYCOSYLASE F"/>
    <property type="match status" value="1"/>
</dbReference>
<dbReference type="Pfam" id="PF00497">
    <property type="entry name" value="SBP_bac_3"/>
    <property type="match status" value="1"/>
</dbReference>
<dbReference type="SMART" id="SM00062">
    <property type="entry name" value="PBPb"/>
    <property type="match status" value="1"/>
</dbReference>
<evidence type="ECO:0000256" key="3">
    <source>
        <dbReference type="ARBA" id="ARBA00022729"/>
    </source>
</evidence>
<evidence type="ECO:0000256" key="1">
    <source>
        <dbReference type="ARBA" id="ARBA00004196"/>
    </source>
</evidence>
<protein>
    <submittedName>
        <fullName evidence="7">Polar amino acid transport system substrate-binding protein</fullName>
    </submittedName>
</protein>
<reference evidence="7 9" key="2">
    <citation type="submission" date="2016-10" db="EMBL/GenBank/DDBJ databases">
        <authorList>
            <person name="Varghese N."/>
            <person name="Submissions S."/>
        </authorList>
    </citation>
    <scope>NUCLEOTIDE SEQUENCE [LARGE SCALE GENOMIC DNA]</scope>
    <source>
        <strain evidence="7 9">DSM 22150</strain>
    </source>
</reference>
<dbReference type="RefSeq" id="WP_239420559.1">
    <property type="nucleotide sequence ID" value="NZ_FJNB01000013.1"/>
</dbReference>
<evidence type="ECO:0000256" key="4">
    <source>
        <dbReference type="RuleBase" id="RU003744"/>
    </source>
</evidence>
<feature type="domain" description="Solute-binding protein family 3/N-terminal" evidence="5">
    <location>
        <begin position="40"/>
        <end position="266"/>
    </location>
</feature>
<name>A0A143YYA8_9LACT</name>
<evidence type="ECO:0000256" key="2">
    <source>
        <dbReference type="ARBA" id="ARBA00010333"/>
    </source>
</evidence>
<keyword evidence="9" id="KW-1185">Reference proteome</keyword>
<comment type="similarity">
    <text evidence="2 4">Belongs to the bacterial solute-binding protein 3 family.</text>
</comment>
<dbReference type="SUPFAM" id="SSF53850">
    <property type="entry name" value="Periplasmic binding protein-like II"/>
    <property type="match status" value="1"/>
</dbReference>
<dbReference type="EMBL" id="FNYT01000010">
    <property type="protein sequence ID" value="SEJ24972.1"/>
    <property type="molecule type" value="Genomic_DNA"/>
</dbReference>
<evidence type="ECO:0000313" key="9">
    <source>
        <dbReference type="Proteomes" id="UP000199280"/>
    </source>
</evidence>
<dbReference type="EMBL" id="FJNB01000013">
    <property type="protein sequence ID" value="CZR01472.1"/>
    <property type="molecule type" value="Genomic_DNA"/>
</dbReference>
<keyword evidence="3" id="KW-0732">Signal</keyword>
<dbReference type="Proteomes" id="UP000199280">
    <property type="component" value="Unassembled WGS sequence"/>
</dbReference>
<dbReference type="InterPro" id="IPR018313">
    <property type="entry name" value="SBP_3_CS"/>
</dbReference>
<dbReference type="Proteomes" id="UP000076878">
    <property type="component" value="Unassembled WGS sequence"/>
</dbReference>
<accession>A0A143YYA8</accession>
<dbReference type="PROSITE" id="PS01039">
    <property type="entry name" value="SBP_BACTERIAL_3"/>
    <property type="match status" value="1"/>
</dbReference>